<feature type="transmembrane region" description="Helical" evidence="1">
    <location>
        <begin position="84"/>
        <end position="103"/>
    </location>
</feature>
<dbReference type="SUPFAM" id="SSF49265">
    <property type="entry name" value="Fibronectin type III"/>
    <property type="match status" value="1"/>
</dbReference>
<accession>A0A1C2DD82</accession>
<dbReference type="RefSeq" id="WP_024922428.1">
    <property type="nucleotide sequence ID" value="NZ_MDEO01000036.1"/>
</dbReference>
<dbReference type="EMBL" id="MDEO01000036">
    <property type="protein sequence ID" value="OCX12712.1"/>
    <property type="molecule type" value="Genomic_DNA"/>
</dbReference>
<keyword evidence="1" id="KW-0472">Membrane</keyword>
<keyword evidence="1" id="KW-0812">Transmembrane</keyword>
<dbReference type="InterPro" id="IPR013783">
    <property type="entry name" value="Ig-like_fold"/>
</dbReference>
<dbReference type="PROSITE" id="PS50853">
    <property type="entry name" value="FN3"/>
    <property type="match status" value="1"/>
</dbReference>
<protein>
    <recommendedName>
        <fullName evidence="2">Fibronectin type-III domain-containing protein</fullName>
    </recommendedName>
</protein>
<feature type="transmembrane region" description="Helical" evidence="1">
    <location>
        <begin position="123"/>
        <end position="145"/>
    </location>
</feature>
<evidence type="ECO:0000256" key="1">
    <source>
        <dbReference type="SAM" id="Phobius"/>
    </source>
</evidence>
<name>A0A1C2DD82_9HYPH</name>
<gene>
    <name evidence="3" type="ORF">QV13_24245</name>
</gene>
<dbReference type="STRING" id="1566387.QV13_24245"/>
<dbReference type="Pfam" id="PF24801">
    <property type="entry name" value="FNIII-A_GpJ"/>
    <property type="match status" value="1"/>
</dbReference>
<reference evidence="3 4" key="1">
    <citation type="submission" date="2016-08" db="EMBL/GenBank/DDBJ databases">
        <title>Whole genome sequence of Mesorhizobium sp. strain UASWS1009 isolated from industrial sewage.</title>
        <authorList>
            <person name="Crovadore J."/>
            <person name="Calmin G."/>
            <person name="Chablais R."/>
            <person name="Cochard B."/>
            <person name="Lefort F."/>
        </authorList>
    </citation>
    <scope>NUCLEOTIDE SEQUENCE [LARGE SCALE GENOMIC DNA]</scope>
    <source>
        <strain evidence="3 4">UASWS1009</strain>
    </source>
</reference>
<dbReference type="CDD" id="cd00063">
    <property type="entry name" value="FN3"/>
    <property type="match status" value="1"/>
</dbReference>
<feature type="domain" description="Fibronectin type-III" evidence="2">
    <location>
        <begin position="788"/>
        <end position="885"/>
    </location>
</feature>
<dbReference type="InterPro" id="IPR036116">
    <property type="entry name" value="FN3_sf"/>
</dbReference>
<evidence type="ECO:0000259" key="2">
    <source>
        <dbReference type="PROSITE" id="PS50853"/>
    </source>
</evidence>
<dbReference type="AlphaFoldDB" id="A0A1C2DD82"/>
<dbReference type="Gene3D" id="2.60.40.10">
    <property type="entry name" value="Immunoglobulins"/>
    <property type="match status" value="1"/>
</dbReference>
<dbReference type="InterPro" id="IPR003961">
    <property type="entry name" value="FN3_dom"/>
</dbReference>
<keyword evidence="4" id="KW-1185">Reference proteome</keyword>
<dbReference type="Proteomes" id="UP000094412">
    <property type="component" value="Unassembled WGS sequence"/>
</dbReference>
<organism evidence="3 4">
    <name type="scientific">Mesorhizobium hungaricum</name>
    <dbReference type="NCBI Taxonomy" id="1566387"/>
    <lineage>
        <taxon>Bacteria</taxon>
        <taxon>Pseudomonadati</taxon>
        <taxon>Pseudomonadota</taxon>
        <taxon>Alphaproteobacteria</taxon>
        <taxon>Hyphomicrobiales</taxon>
        <taxon>Phyllobacteriaceae</taxon>
        <taxon>Mesorhizobium</taxon>
    </lineage>
</organism>
<proteinExistence type="predicted"/>
<evidence type="ECO:0000313" key="3">
    <source>
        <dbReference type="EMBL" id="OCX12712.1"/>
    </source>
</evidence>
<sequence length="1103" mass="118029">MNDLTEKSGVPVTLAPYAMDLDRGREEIVVPAGLTVAEIVAVVLPDLPYAALPRVRVALVSSKGSAIIPQANWHLVRPYPSTRVVITIGHGAGALTLLVQIAASAISNALGGVLAGTFGLSAATWASIIGFGITAIGGILINALFQPKKQSNKDRDSFVIDSWQNEYRQDEPIPVPLGELRHSPPFAAASYIEVVGDILYNRAVFCHGLGTQELWDHKIGDTSITDYDEFQIEHRGAVGYPDSSVPFTLYTQQVIEDSIGTDLVLEWERDDAGNMLRSETLQPAKTVKRTTGLNATHAIVILQFPSGLGKITNKGKRSSQTAKFRVGIRKAGTSIVIPKPDISVTNLKFAGFYRAVRIDFPERGAWEIQITRLTVSEPLEWDDDTLALTCTWAALQTFRPEYPFNTSTPLCLTAMRVKATHQMNGQVQTYNCMTRRVTDGFGHGWPTNVPRNPAISALYVLLGPGLYTAEAPSKIDWAKFAEWRDFCTLKGLKFDLVIGNRQSLGDTLKMIGAAGRARVYFDGSWWTAVIDKPRTVPIDVITPRNASNVKFEVAYAELPDALRIKFQDGTNNFQPAERIVRRPGLAGAIVTTEAMEMPGKTDPDEIYREAVRRFYELQFRNVAYSATQDGYARSATRGDLVLASKDILRRAMASARVKAVRGNLIEIDEAWQIKNGVTYAVGFRVLGDESSSLGQHVVRQIIALPGETRAIVLKGDGLLPDAGAIIMLGEYGSESIPLILAGIQRRDDGGSDLTLLPSAPEIDQLTDATTIPAWESKVGDIVDQSGIVPSAPKIVWVRYDAGSSKTLVRLEPAPTNVVELSSYTVRHRPAGSPTWSTATSPVSSASVELVGYVVGNQIELQVQATSAWGTAGTWSAIVAVTIAGTSLPSSLPASSIQIVGKLGQAEITFATGPDPNTDEVRIYRDGAALPATVPVSPNGSFGRIDGDSTRATLATNGSFDADANWAKGTGWAIASGQATKTAGTASDLSQAAAMTAGKVYRGAATVSGRTAGTITPKLTGGATASGPAVAANGQFLFRLTAGASPTTLVFSADSTFNGSIDDVVLFEETAACLTQGIHTYKLEPLNADRRAGPQSADKTVAVI</sequence>
<dbReference type="OrthoDB" id="7349961at2"/>
<evidence type="ECO:0000313" key="4">
    <source>
        <dbReference type="Proteomes" id="UP000094412"/>
    </source>
</evidence>
<keyword evidence="1" id="KW-1133">Transmembrane helix</keyword>
<comment type="caution">
    <text evidence="3">The sequence shown here is derived from an EMBL/GenBank/DDBJ whole genome shotgun (WGS) entry which is preliminary data.</text>
</comment>
<dbReference type="InterPro" id="IPR055385">
    <property type="entry name" value="GpJ_HDII-ins2"/>
</dbReference>